<reference evidence="9 10" key="1">
    <citation type="journal article" date="2011" name="J. Bacteriol.">
        <title>Genome sequence of the 1,4-dioxane-degrading Pseudonocardia dioxanivorans strain CB1190.</title>
        <authorList>
            <person name="Sales C.M."/>
            <person name="Mahendra S."/>
            <person name="Grostern A."/>
            <person name="Parales R.E."/>
            <person name="Goodwin L.A."/>
            <person name="Woyke T."/>
            <person name="Nolan M."/>
            <person name="Lapidus A."/>
            <person name="Chertkov O."/>
            <person name="Ovchinnikova G."/>
            <person name="Sczyrba A."/>
            <person name="Alvarez-Cohen L."/>
        </authorList>
    </citation>
    <scope>NUCLEOTIDE SEQUENCE [LARGE SCALE GENOMIC DNA]</scope>
    <source>
        <strain evidence="10">ATCC 55486 / DSM 44775 / JCM 13855 / CB1190</strain>
    </source>
</reference>
<dbReference type="PANTHER" id="PTHR34388:SF1">
    <property type="entry name" value="DNA POLYMERASE III SUBUNIT DELTA"/>
    <property type="match status" value="1"/>
</dbReference>
<evidence type="ECO:0000256" key="7">
    <source>
        <dbReference type="ARBA" id="ARBA00049244"/>
    </source>
</evidence>
<dbReference type="GO" id="GO:0009360">
    <property type="term" value="C:DNA polymerase III complex"/>
    <property type="evidence" value="ECO:0007669"/>
    <property type="project" value="TreeGrafter"/>
</dbReference>
<evidence type="ECO:0000313" key="9">
    <source>
        <dbReference type="EMBL" id="AEA24239.1"/>
    </source>
</evidence>
<evidence type="ECO:0000256" key="3">
    <source>
        <dbReference type="ARBA" id="ARBA00022695"/>
    </source>
</evidence>
<evidence type="ECO:0000256" key="6">
    <source>
        <dbReference type="ARBA" id="ARBA00034754"/>
    </source>
</evidence>
<dbReference type="KEGG" id="pdx:Psed_2012"/>
<keyword evidence="5" id="KW-0239">DNA-directed DNA polymerase</keyword>
<gene>
    <name evidence="9" type="ordered locus">Psed_2012</name>
</gene>
<organism evidence="9 10">
    <name type="scientific">Pseudonocardia dioxanivorans (strain ATCC 55486 / DSM 44775 / JCM 13855 / CB1190)</name>
    <dbReference type="NCBI Taxonomy" id="675635"/>
    <lineage>
        <taxon>Bacteria</taxon>
        <taxon>Bacillati</taxon>
        <taxon>Actinomycetota</taxon>
        <taxon>Actinomycetes</taxon>
        <taxon>Pseudonocardiales</taxon>
        <taxon>Pseudonocardiaceae</taxon>
        <taxon>Pseudonocardia</taxon>
    </lineage>
</organism>
<accession>F4CWY4</accession>
<dbReference type="Proteomes" id="UP000007809">
    <property type="component" value="Chromosome"/>
</dbReference>
<keyword evidence="10" id="KW-1185">Reference proteome</keyword>
<feature type="domain" description="DNA polymerase III delta subunit-like C-terminal" evidence="8">
    <location>
        <begin position="220"/>
        <end position="332"/>
    </location>
</feature>
<dbReference type="Gene3D" id="1.20.272.10">
    <property type="match status" value="1"/>
</dbReference>
<dbReference type="SUPFAM" id="SSF52540">
    <property type="entry name" value="P-loop containing nucleoside triphosphate hydrolases"/>
    <property type="match status" value="1"/>
</dbReference>
<dbReference type="InterPro" id="IPR027417">
    <property type="entry name" value="P-loop_NTPase"/>
</dbReference>
<dbReference type="EMBL" id="CP002593">
    <property type="protein sequence ID" value="AEA24239.1"/>
    <property type="molecule type" value="Genomic_DNA"/>
</dbReference>
<evidence type="ECO:0000256" key="1">
    <source>
        <dbReference type="ARBA" id="ARBA00012417"/>
    </source>
</evidence>
<dbReference type="Pfam" id="PF21694">
    <property type="entry name" value="DNA_pol3_delta_C"/>
    <property type="match status" value="1"/>
</dbReference>
<evidence type="ECO:0000256" key="4">
    <source>
        <dbReference type="ARBA" id="ARBA00022705"/>
    </source>
</evidence>
<keyword evidence="4" id="KW-0235">DNA replication</keyword>
<dbReference type="InterPro" id="IPR048466">
    <property type="entry name" value="DNA_pol3_delta-like_C"/>
</dbReference>
<dbReference type="EC" id="2.7.7.7" evidence="1"/>
<dbReference type="AlphaFoldDB" id="F4CWY4"/>
<keyword evidence="3" id="KW-0548">Nucleotidyltransferase</keyword>
<evidence type="ECO:0000313" key="10">
    <source>
        <dbReference type="Proteomes" id="UP000007809"/>
    </source>
</evidence>
<dbReference type="Gene3D" id="3.40.50.300">
    <property type="entry name" value="P-loop containing nucleotide triphosphate hydrolases"/>
    <property type="match status" value="1"/>
</dbReference>
<dbReference type="NCBIfam" id="NF005918">
    <property type="entry name" value="PRK07914.1"/>
    <property type="match status" value="1"/>
</dbReference>
<evidence type="ECO:0000259" key="8">
    <source>
        <dbReference type="Pfam" id="PF21694"/>
    </source>
</evidence>
<evidence type="ECO:0000256" key="5">
    <source>
        <dbReference type="ARBA" id="ARBA00022932"/>
    </source>
</evidence>
<dbReference type="InterPro" id="IPR005790">
    <property type="entry name" value="DNA_polIII_delta"/>
</dbReference>
<comment type="catalytic activity">
    <reaction evidence="7">
        <text>DNA(n) + a 2'-deoxyribonucleoside 5'-triphosphate = DNA(n+1) + diphosphate</text>
        <dbReference type="Rhea" id="RHEA:22508"/>
        <dbReference type="Rhea" id="RHEA-COMP:17339"/>
        <dbReference type="Rhea" id="RHEA-COMP:17340"/>
        <dbReference type="ChEBI" id="CHEBI:33019"/>
        <dbReference type="ChEBI" id="CHEBI:61560"/>
        <dbReference type="ChEBI" id="CHEBI:173112"/>
        <dbReference type="EC" id="2.7.7.7"/>
    </reaction>
</comment>
<proteinExistence type="inferred from homology"/>
<protein>
    <recommendedName>
        <fullName evidence="1">DNA-directed DNA polymerase</fullName>
        <ecNumber evidence="1">2.7.7.7</ecNumber>
    </recommendedName>
</protein>
<dbReference type="GO" id="GO:0003677">
    <property type="term" value="F:DNA binding"/>
    <property type="evidence" value="ECO:0007669"/>
    <property type="project" value="InterPro"/>
</dbReference>
<dbReference type="SUPFAM" id="SSF48019">
    <property type="entry name" value="post-AAA+ oligomerization domain-like"/>
    <property type="match status" value="1"/>
</dbReference>
<dbReference type="PANTHER" id="PTHR34388">
    <property type="entry name" value="DNA POLYMERASE III SUBUNIT DELTA"/>
    <property type="match status" value="1"/>
</dbReference>
<name>F4CWY4_PSEUX</name>
<dbReference type="GO" id="GO:0006261">
    <property type="term" value="P:DNA-templated DNA replication"/>
    <property type="evidence" value="ECO:0007669"/>
    <property type="project" value="TreeGrafter"/>
</dbReference>
<sequence length="342" mass="36129">MWEAGHGCGPSWATMVDVTPAASDGRPEPVNLVIGEEELLAERAVQEVVVRARAADPETEVRRLRTSEVDAQELAEHLSPSLFAEGRVVVLSAAQEAGKDMVAAVLRYAAEPADGIVLVLQHQGGARGKSFADDLRKAGAAVTRCERLTRPAERADFVRAEVRRLGGKITGDAVDVLLEAVGSELRELASAAGQLVADTGGVVDEKAVRRYHRGRAEATGFTVADKVVAGDREGALEALRWALVLGVAPVLVADALADAVRTLAKVGAAGRGDPNRLAGTLGMPPWKIRKAQGQVRSWRPEGLTVAFAAAAEANADVKGAAADPEFALERAVRRIIDARDIR</sequence>
<dbReference type="STRING" id="675635.Psed_2012"/>
<dbReference type="eggNOG" id="COG1466">
    <property type="taxonomic scope" value="Bacteria"/>
</dbReference>
<dbReference type="HOGENOM" id="CLU_052338_0_0_11"/>
<dbReference type="InterPro" id="IPR008921">
    <property type="entry name" value="DNA_pol3_clamp-load_cplx_C"/>
</dbReference>
<comment type="similarity">
    <text evidence="6">Belongs to the DNA polymerase HolA subunit family.</text>
</comment>
<dbReference type="GO" id="GO:0003887">
    <property type="term" value="F:DNA-directed DNA polymerase activity"/>
    <property type="evidence" value="ECO:0007669"/>
    <property type="project" value="UniProtKB-KW"/>
</dbReference>
<evidence type="ECO:0000256" key="2">
    <source>
        <dbReference type="ARBA" id="ARBA00022679"/>
    </source>
</evidence>
<dbReference type="NCBIfam" id="TIGR01128">
    <property type="entry name" value="holA"/>
    <property type="match status" value="1"/>
</dbReference>
<keyword evidence="2" id="KW-0808">Transferase</keyword>